<sequence>MPVSLYQEIEKDIYGNTTKEYQYGIIEGTDRAAGGDEILTDTAYDIDTDAWLINLPKEVSSIALDGSFIARKRFFYDEKGNLLREEGSPDGTAFIPLLRNEYDNYGNIILITDANEKCRNIYYDAQFHTFPIQESICGLNLLMEAEYDTGLGVITEHRDFNQQVTQYDYDPLGRLTAIIRPGDTLALPTQSFAYQVGNPLSAVRTSLREQAGSTATYDSITYYDGLGRKLQTRSEDDKGRWIVSNAVDFNLRRQPNQQWQPYFSSTAAYEAPDPSKPLTHLFYDAKARVREQVNPDSTIRRTEFAPLSRIEYDEEDMATGGLHANTPTRFFSDGLERLIRVEEQNGTEIYVTRYGYDGLNNLINIEDNEQNSKTMTFDGLGRKLYMNDPDKHEMFYGYDPGGNLTSTLDAENQEIIYTYDAANRILTEVFQGQEIVRYHYDEDFSLDCPDLENTLGKIAWIEDQAGTVCFSYDQRGNMTAKKRALGGRTFISRMAYDSMDRLVEQTWPDGFTLRHVYDRGNRLTALPGFVDSITYNAAGAITDFMYTNGIASLSEYDERLRLKHRRGQVGSDPVLQDLRFDYDGVGNITVMTDQRSAKTPEDRSRSFVYDDLYRLTSATAPDWTRTYAYSSIGNMIYKSDIGEIRHGENGAGPHAPTSVPDAGLIYRYDANGNLSAKEPEFSTVFDQYNRMVRTEQQNSGPVTEYLYDSGGQRLSKQVRTGGDTETTLYPDKYTELRSDRLIKRIYAGNRLVARVSVPFDPDVLATRAVPLRAGDFDTAPADGRISLEEIRAQGKDSAALETEEVADALRIYLEHLESDSELLSFATIAQALHELGDLGEGAEGEVLFYLPDHLGSPSVVTDADGAVVEESVFYPYGADRAQTGSVDSEYRFTGKELDGETGLHYFEARYYDSVVGRFVSVDPLIEASQEELDTYINIHDNKLTDQYKNNLMLASNYNYTNSNPLIFIDPDGEWLIPVIGAVAVVVVILNIVEEFKESADMIDQNKEYVETHDEIDALIHRNELLAPGEHGQKSPMMQQALDMAEAVPGHTLTADDTLTSFGISASGNEAAKAAKDTYDIFTELNAE</sequence>
<evidence type="ECO:0000259" key="2">
    <source>
        <dbReference type="Pfam" id="PF25023"/>
    </source>
</evidence>
<dbReference type="Proteomes" id="UP000287853">
    <property type="component" value="Unassembled WGS sequence"/>
</dbReference>
<dbReference type="NCBIfam" id="TIGR01643">
    <property type="entry name" value="YD_repeat_2x"/>
    <property type="match status" value="2"/>
</dbReference>
<evidence type="ECO:0000256" key="1">
    <source>
        <dbReference type="ARBA" id="ARBA00022737"/>
    </source>
</evidence>
<keyword evidence="1" id="KW-0677">Repeat</keyword>
<dbReference type="InterPro" id="IPR050708">
    <property type="entry name" value="T6SS_VgrG/RHS"/>
</dbReference>
<accession>A0A444IUM2</accession>
<dbReference type="InterPro" id="IPR056823">
    <property type="entry name" value="TEN-like_YD-shell"/>
</dbReference>
<dbReference type="InterPro" id="IPR022385">
    <property type="entry name" value="Rhs_assc_core"/>
</dbReference>
<dbReference type="NCBIfam" id="TIGR03696">
    <property type="entry name" value="Rhs_assc_core"/>
    <property type="match status" value="1"/>
</dbReference>
<protein>
    <submittedName>
        <fullName evidence="3">RHS repeat-associated core domain-containing protein</fullName>
    </submittedName>
</protein>
<comment type="caution">
    <text evidence="3">The sequence shown here is derived from an EMBL/GenBank/DDBJ whole genome shotgun (WGS) entry which is preliminary data.</text>
</comment>
<organism evidence="3 4">
    <name type="scientific">Candidatus Electrothrix aarhusensis</name>
    <dbReference type="NCBI Taxonomy" id="1859131"/>
    <lineage>
        <taxon>Bacteria</taxon>
        <taxon>Pseudomonadati</taxon>
        <taxon>Thermodesulfobacteriota</taxon>
        <taxon>Desulfobulbia</taxon>
        <taxon>Desulfobulbales</taxon>
        <taxon>Desulfobulbaceae</taxon>
        <taxon>Candidatus Electrothrix</taxon>
    </lineage>
</organism>
<gene>
    <name evidence="3" type="ORF">H206_01499</name>
</gene>
<name>A0A444IUM2_9BACT</name>
<proteinExistence type="predicted"/>
<dbReference type="Pfam" id="PF05593">
    <property type="entry name" value="RHS_repeat"/>
    <property type="match status" value="1"/>
</dbReference>
<dbReference type="Gene3D" id="2.180.10.10">
    <property type="entry name" value="RHS repeat-associated core"/>
    <property type="match status" value="1"/>
</dbReference>
<evidence type="ECO:0000313" key="3">
    <source>
        <dbReference type="EMBL" id="RWX44584.1"/>
    </source>
</evidence>
<keyword evidence="4" id="KW-1185">Reference proteome</keyword>
<dbReference type="InterPro" id="IPR031325">
    <property type="entry name" value="RHS_repeat"/>
</dbReference>
<dbReference type="PANTHER" id="PTHR32305:SF15">
    <property type="entry name" value="PROTEIN RHSA-RELATED"/>
    <property type="match status" value="1"/>
</dbReference>
<dbReference type="EMBL" id="MTKO01000092">
    <property type="protein sequence ID" value="RWX44584.1"/>
    <property type="molecule type" value="Genomic_DNA"/>
</dbReference>
<dbReference type="PANTHER" id="PTHR32305">
    <property type="match status" value="1"/>
</dbReference>
<evidence type="ECO:0000313" key="4">
    <source>
        <dbReference type="Proteomes" id="UP000287853"/>
    </source>
</evidence>
<reference evidence="3 4" key="1">
    <citation type="submission" date="2017-01" db="EMBL/GenBank/DDBJ databases">
        <title>The cable genome- insights into the physiology and evolution of filamentous bacteria capable of sulfide oxidation via long distance electron transfer.</title>
        <authorList>
            <person name="Schreiber L."/>
            <person name="Bjerg J.T."/>
            <person name="Boggild A."/>
            <person name="Van De Vossenberg J."/>
            <person name="Meysman F."/>
            <person name="Nielsen L.P."/>
            <person name="Schramm A."/>
            <person name="Kjeldsen K.U."/>
        </authorList>
    </citation>
    <scope>NUCLEOTIDE SEQUENCE [LARGE SCALE GENOMIC DNA]</scope>
    <source>
        <strain evidence="3">MCF</strain>
    </source>
</reference>
<dbReference type="Pfam" id="PF25023">
    <property type="entry name" value="TEN_YD-shell"/>
    <property type="match status" value="1"/>
</dbReference>
<dbReference type="InterPro" id="IPR006530">
    <property type="entry name" value="YD"/>
</dbReference>
<feature type="domain" description="Teneurin-like YD-shell" evidence="2">
    <location>
        <begin position="547"/>
        <end position="723"/>
    </location>
</feature>
<dbReference type="AlphaFoldDB" id="A0A444IUM2"/>